<keyword evidence="4 7" id="KW-0238">DNA-binding</keyword>
<dbReference type="KEGG" id="vai:BU251_02795"/>
<dbReference type="Pfam" id="PF00072">
    <property type="entry name" value="Response_reg"/>
    <property type="match status" value="1"/>
</dbReference>
<protein>
    <submittedName>
        <fullName evidence="10">DNA-binding response regulator</fullName>
    </submittedName>
</protein>
<keyword evidence="1 6" id="KW-0597">Phosphoprotein</keyword>
<evidence type="ECO:0000259" key="9">
    <source>
        <dbReference type="PROSITE" id="PS51755"/>
    </source>
</evidence>
<dbReference type="GO" id="GO:0005829">
    <property type="term" value="C:cytosol"/>
    <property type="evidence" value="ECO:0007669"/>
    <property type="project" value="TreeGrafter"/>
</dbReference>
<keyword evidence="2" id="KW-0902">Two-component regulatory system</keyword>
<dbReference type="InterPro" id="IPR001789">
    <property type="entry name" value="Sig_transdc_resp-reg_receiver"/>
</dbReference>
<dbReference type="Gene3D" id="1.10.10.10">
    <property type="entry name" value="Winged helix-like DNA-binding domain superfamily/Winged helix DNA-binding domain"/>
    <property type="match status" value="1"/>
</dbReference>
<name>A0A410P3F8_VELA1</name>
<dbReference type="CDD" id="cd19935">
    <property type="entry name" value="REC_OmpR_CusR-like"/>
    <property type="match status" value="1"/>
</dbReference>
<feature type="domain" description="Response regulatory" evidence="8">
    <location>
        <begin position="2"/>
        <end position="116"/>
    </location>
</feature>
<dbReference type="Gene3D" id="3.40.50.2300">
    <property type="match status" value="1"/>
</dbReference>
<keyword evidence="3" id="KW-0805">Transcription regulation</keyword>
<dbReference type="SUPFAM" id="SSF52172">
    <property type="entry name" value="CheY-like"/>
    <property type="match status" value="1"/>
</dbReference>
<dbReference type="EMBL" id="CP019384">
    <property type="protein sequence ID" value="QAT16735.1"/>
    <property type="molecule type" value="Genomic_DNA"/>
</dbReference>
<proteinExistence type="predicted"/>
<evidence type="ECO:0000256" key="4">
    <source>
        <dbReference type="ARBA" id="ARBA00023125"/>
    </source>
</evidence>
<dbReference type="InterPro" id="IPR001867">
    <property type="entry name" value="OmpR/PhoB-type_DNA-bd"/>
</dbReference>
<dbReference type="GO" id="GO:0000156">
    <property type="term" value="F:phosphorelay response regulator activity"/>
    <property type="evidence" value="ECO:0007669"/>
    <property type="project" value="TreeGrafter"/>
</dbReference>
<dbReference type="RefSeq" id="WP_164908834.1">
    <property type="nucleotide sequence ID" value="NZ_CP019384.1"/>
</dbReference>
<feature type="DNA-binding region" description="OmpR/PhoB-type" evidence="7">
    <location>
        <begin position="124"/>
        <end position="222"/>
    </location>
</feature>
<dbReference type="Proteomes" id="UP000287243">
    <property type="component" value="Chromosome"/>
</dbReference>
<evidence type="ECO:0000256" key="1">
    <source>
        <dbReference type="ARBA" id="ARBA00022553"/>
    </source>
</evidence>
<dbReference type="FunFam" id="3.40.50.2300:FF:000001">
    <property type="entry name" value="DNA-binding response regulator PhoB"/>
    <property type="match status" value="1"/>
</dbReference>
<dbReference type="PROSITE" id="PS50110">
    <property type="entry name" value="RESPONSE_REGULATORY"/>
    <property type="match status" value="1"/>
</dbReference>
<dbReference type="GO" id="GO:0000976">
    <property type="term" value="F:transcription cis-regulatory region binding"/>
    <property type="evidence" value="ECO:0007669"/>
    <property type="project" value="TreeGrafter"/>
</dbReference>
<dbReference type="SMART" id="SM00862">
    <property type="entry name" value="Trans_reg_C"/>
    <property type="match status" value="1"/>
</dbReference>
<evidence type="ECO:0000256" key="2">
    <source>
        <dbReference type="ARBA" id="ARBA00023012"/>
    </source>
</evidence>
<evidence type="ECO:0000256" key="5">
    <source>
        <dbReference type="ARBA" id="ARBA00023163"/>
    </source>
</evidence>
<dbReference type="SUPFAM" id="SSF46894">
    <property type="entry name" value="C-terminal effector domain of the bipartite response regulators"/>
    <property type="match status" value="1"/>
</dbReference>
<feature type="modified residue" description="4-aspartylphosphate" evidence="6">
    <location>
        <position position="51"/>
    </location>
</feature>
<feature type="domain" description="OmpR/PhoB-type" evidence="9">
    <location>
        <begin position="124"/>
        <end position="222"/>
    </location>
</feature>
<reference evidence="10 11" key="1">
    <citation type="submission" date="2017-01" db="EMBL/GenBank/DDBJ databases">
        <title>First insights into the biology of 'candidatus Vampirococcus archaeovorus'.</title>
        <authorList>
            <person name="Kizina J."/>
            <person name="Jordan S."/>
            <person name="Stueber K."/>
            <person name="Reinhardt R."/>
            <person name="Harder J."/>
        </authorList>
    </citation>
    <scope>NUCLEOTIDE SEQUENCE [LARGE SCALE GENOMIC DNA]</scope>
    <source>
        <strain evidence="10 11">LiM</strain>
    </source>
</reference>
<dbReference type="SMART" id="SM00448">
    <property type="entry name" value="REC"/>
    <property type="match status" value="1"/>
</dbReference>
<evidence type="ECO:0000259" key="8">
    <source>
        <dbReference type="PROSITE" id="PS50110"/>
    </source>
</evidence>
<keyword evidence="11" id="KW-1185">Reference proteome</keyword>
<evidence type="ECO:0000313" key="10">
    <source>
        <dbReference type="EMBL" id="QAT16735.1"/>
    </source>
</evidence>
<dbReference type="InterPro" id="IPR036388">
    <property type="entry name" value="WH-like_DNA-bd_sf"/>
</dbReference>
<dbReference type="CDD" id="cd00383">
    <property type="entry name" value="trans_reg_C"/>
    <property type="match status" value="1"/>
</dbReference>
<dbReference type="FunFam" id="1.10.10.10:FF:000005">
    <property type="entry name" value="Two-component system response regulator"/>
    <property type="match status" value="1"/>
</dbReference>
<dbReference type="InterPro" id="IPR011006">
    <property type="entry name" value="CheY-like_superfamily"/>
</dbReference>
<evidence type="ECO:0000256" key="6">
    <source>
        <dbReference type="PROSITE-ProRule" id="PRU00169"/>
    </source>
</evidence>
<dbReference type="InterPro" id="IPR039420">
    <property type="entry name" value="WalR-like"/>
</dbReference>
<accession>A0A410P3F8</accession>
<dbReference type="PANTHER" id="PTHR48111">
    <property type="entry name" value="REGULATOR OF RPOS"/>
    <property type="match status" value="1"/>
</dbReference>
<evidence type="ECO:0000256" key="3">
    <source>
        <dbReference type="ARBA" id="ARBA00023015"/>
    </source>
</evidence>
<dbReference type="Pfam" id="PF00486">
    <property type="entry name" value="Trans_reg_C"/>
    <property type="match status" value="1"/>
</dbReference>
<evidence type="ECO:0000256" key="7">
    <source>
        <dbReference type="PROSITE-ProRule" id="PRU01091"/>
    </source>
</evidence>
<dbReference type="GO" id="GO:0006355">
    <property type="term" value="P:regulation of DNA-templated transcription"/>
    <property type="evidence" value="ECO:0007669"/>
    <property type="project" value="InterPro"/>
</dbReference>
<gene>
    <name evidence="10" type="ORF">BU251_02795</name>
</gene>
<dbReference type="InterPro" id="IPR016032">
    <property type="entry name" value="Sig_transdc_resp-reg_C-effctor"/>
</dbReference>
<dbReference type="GO" id="GO:0032993">
    <property type="term" value="C:protein-DNA complex"/>
    <property type="evidence" value="ECO:0007669"/>
    <property type="project" value="TreeGrafter"/>
</dbReference>
<keyword evidence="5" id="KW-0804">Transcription</keyword>
<dbReference type="AlphaFoldDB" id="A0A410P3F8"/>
<dbReference type="PROSITE" id="PS51755">
    <property type="entry name" value="OMPR_PHOB"/>
    <property type="match status" value="1"/>
</dbReference>
<organism evidence="10 11">
    <name type="scientific">Velamenicoccus archaeovorus</name>
    <dbReference type="NCBI Taxonomy" id="1930593"/>
    <lineage>
        <taxon>Bacteria</taxon>
        <taxon>Pseudomonadati</taxon>
        <taxon>Candidatus Omnitrophota</taxon>
        <taxon>Candidatus Velamenicoccus</taxon>
    </lineage>
</organism>
<dbReference type="Gene3D" id="6.10.250.690">
    <property type="match status" value="1"/>
</dbReference>
<dbReference type="PANTHER" id="PTHR48111:SF22">
    <property type="entry name" value="REGULATOR OF RPOS"/>
    <property type="match status" value="1"/>
</dbReference>
<sequence length="223" mass="25730">MRILLVEDEIKIANFIERGLKEENYVVDVATDGEKAMFLAEINPYDLIILDVMLPHIDGITICRELRKKKINVPILMLTAKNQVRDKVLGLNSGADDYLAKPFDFEELSARIGALLRRNRDDKTGILKIGDLELDQLRHNVKRAGKEIQLSSKEFALLEYLMLNANHVVTRTTISEHVWHEDFDSFTNVIDVFISFLRNKIDKDFKKPLIHTIHGKGYTIREE</sequence>
<evidence type="ECO:0000313" key="11">
    <source>
        <dbReference type="Proteomes" id="UP000287243"/>
    </source>
</evidence>